<keyword evidence="2" id="KW-1185">Reference proteome</keyword>
<dbReference type="Proteomes" id="UP001602370">
    <property type="component" value="Unassembled WGS sequence"/>
</dbReference>
<dbReference type="EMBL" id="JBIBDZ010000028">
    <property type="protein sequence ID" value="MFF5924393.1"/>
    <property type="molecule type" value="Genomic_DNA"/>
</dbReference>
<protein>
    <submittedName>
        <fullName evidence="1">Uncharacterized protein</fullName>
    </submittedName>
</protein>
<name>A0ABW6Y3Q0_9ACTN</name>
<comment type="caution">
    <text evidence="1">The sequence shown here is derived from an EMBL/GenBank/DDBJ whole genome shotgun (WGS) entry which is preliminary data.</text>
</comment>
<organism evidence="1 2">
    <name type="scientific">Streptomyces flavochromogenes</name>
    <dbReference type="NCBI Taxonomy" id="68199"/>
    <lineage>
        <taxon>Bacteria</taxon>
        <taxon>Bacillati</taxon>
        <taxon>Actinomycetota</taxon>
        <taxon>Actinomycetes</taxon>
        <taxon>Kitasatosporales</taxon>
        <taxon>Streptomycetaceae</taxon>
        <taxon>Streptomyces</taxon>
    </lineage>
</organism>
<evidence type="ECO:0000313" key="1">
    <source>
        <dbReference type="EMBL" id="MFF5924393.1"/>
    </source>
</evidence>
<proteinExistence type="predicted"/>
<reference evidence="1 2" key="1">
    <citation type="submission" date="2024-10" db="EMBL/GenBank/DDBJ databases">
        <title>The Natural Products Discovery Center: Release of the First 8490 Sequenced Strains for Exploring Actinobacteria Biosynthetic Diversity.</title>
        <authorList>
            <person name="Kalkreuter E."/>
            <person name="Kautsar S.A."/>
            <person name="Yang D."/>
            <person name="Bader C.D."/>
            <person name="Teijaro C.N."/>
            <person name="Fluegel L."/>
            <person name="Davis C.M."/>
            <person name="Simpson J.R."/>
            <person name="Lauterbach L."/>
            <person name="Steele A.D."/>
            <person name="Gui C."/>
            <person name="Meng S."/>
            <person name="Li G."/>
            <person name="Viehrig K."/>
            <person name="Ye F."/>
            <person name="Su P."/>
            <person name="Kiefer A.F."/>
            <person name="Nichols A."/>
            <person name="Cepeda A.J."/>
            <person name="Yan W."/>
            <person name="Fan B."/>
            <person name="Jiang Y."/>
            <person name="Adhikari A."/>
            <person name="Zheng C.-J."/>
            <person name="Schuster L."/>
            <person name="Cowan T.M."/>
            <person name="Smanski M.J."/>
            <person name="Chevrette M.G."/>
            <person name="De Carvalho L.P.S."/>
            <person name="Shen B."/>
        </authorList>
    </citation>
    <scope>NUCLEOTIDE SEQUENCE [LARGE SCALE GENOMIC DNA]</scope>
    <source>
        <strain evidence="1 2">NPDC012605</strain>
    </source>
</reference>
<evidence type="ECO:0000313" key="2">
    <source>
        <dbReference type="Proteomes" id="UP001602370"/>
    </source>
</evidence>
<dbReference type="RefSeq" id="WP_359521276.1">
    <property type="nucleotide sequence ID" value="NZ_JBIBDZ010000028.1"/>
</dbReference>
<sequence length="110" mass="11570">MSGDRAFPVLLGLAVRRRATQAADQARAVGSCGHPGARFCSALEPTAGTWCVACGSAPVGDLLVSPWCGLCDDFARPGLTAARAESLEVLLRVCDRCLVRDDDQEQEPAP</sequence>
<accession>A0ABW6Y3Q0</accession>
<gene>
    <name evidence="1" type="ORF">ACFY8C_39900</name>
</gene>